<dbReference type="Gene3D" id="1.10.357.10">
    <property type="entry name" value="Tetracycline Repressor, domain 2"/>
    <property type="match status" value="1"/>
</dbReference>
<organism evidence="4 5">
    <name type="scientific">Gluconacetobacter sacchari</name>
    <dbReference type="NCBI Taxonomy" id="92759"/>
    <lineage>
        <taxon>Bacteria</taxon>
        <taxon>Pseudomonadati</taxon>
        <taxon>Pseudomonadota</taxon>
        <taxon>Alphaproteobacteria</taxon>
        <taxon>Acetobacterales</taxon>
        <taxon>Acetobacteraceae</taxon>
        <taxon>Gluconacetobacter</taxon>
    </lineage>
</organism>
<dbReference type="InterPro" id="IPR009057">
    <property type="entry name" value="Homeodomain-like_sf"/>
</dbReference>
<dbReference type="PRINTS" id="PR00455">
    <property type="entry name" value="HTHTETR"/>
</dbReference>
<keyword evidence="1 2" id="KW-0238">DNA-binding</keyword>
<dbReference type="EMBL" id="JABEQJ010000041">
    <property type="protein sequence ID" value="MBB2162546.1"/>
    <property type="molecule type" value="Genomic_DNA"/>
</dbReference>
<dbReference type="InterPro" id="IPR023772">
    <property type="entry name" value="DNA-bd_HTH_TetR-type_CS"/>
</dbReference>
<name>A0A7W4IGS7_9PROT</name>
<accession>A0A7W4IGS7</accession>
<feature type="domain" description="HTH tetR-type" evidence="3">
    <location>
        <begin position="13"/>
        <end position="73"/>
    </location>
</feature>
<dbReference type="PROSITE" id="PS01081">
    <property type="entry name" value="HTH_TETR_1"/>
    <property type="match status" value="1"/>
</dbReference>
<dbReference type="InterPro" id="IPR036271">
    <property type="entry name" value="Tet_transcr_reg_TetR-rel_C_sf"/>
</dbReference>
<dbReference type="Proteomes" id="UP000589085">
    <property type="component" value="Unassembled WGS sequence"/>
</dbReference>
<dbReference type="InterPro" id="IPR001647">
    <property type="entry name" value="HTH_TetR"/>
</dbReference>
<reference evidence="4 5" key="1">
    <citation type="submission" date="2020-04" db="EMBL/GenBank/DDBJ databases">
        <title>Description of novel Gluconacetobacter.</title>
        <authorList>
            <person name="Sombolestani A."/>
        </authorList>
    </citation>
    <scope>NUCLEOTIDE SEQUENCE [LARGE SCALE GENOMIC DNA]</scope>
    <source>
        <strain evidence="4 5">LMG 19747</strain>
    </source>
</reference>
<dbReference type="PROSITE" id="PS50977">
    <property type="entry name" value="HTH_TETR_2"/>
    <property type="match status" value="1"/>
</dbReference>
<protein>
    <submittedName>
        <fullName evidence="4">TetR/AcrR family transcriptional regulator</fullName>
    </submittedName>
</protein>
<evidence type="ECO:0000313" key="4">
    <source>
        <dbReference type="EMBL" id="MBB2162546.1"/>
    </source>
</evidence>
<dbReference type="SUPFAM" id="SSF48498">
    <property type="entry name" value="Tetracyclin repressor-like, C-terminal domain"/>
    <property type="match status" value="1"/>
</dbReference>
<comment type="caution">
    <text evidence="4">The sequence shown here is derived from an EMBL/GenBank/DDBJ whole genome shotgun (WGS) entry which is preliminary data.</text>
</comment>
<dbReference type="PANTHER" id="PTHR30055">
    <property type="entry name" value="HTH-TYPE TRANSCRIPTIONAL REGULATOR RUTR"/>
    <property type="match status" value="1"/>
</dbReference>
<dbReference type="RefSeq" id="WP_182999364.1">
    <property type="nucleotide sequence ID" value="NZ_JABEQJ010000041.1"/>
</dbReference>
<evidence type="ECO:0000259" key="3">
    <source>
        <dbReference type="PROSITE" id="PS50977"/>
    </source>
</evidence>
<dbReference type="Pfam" id="PF00440">
    <property type="entry name" value="TetR_N"/>
    <property type="match status" value="1"/>
</dbReference>
<dbReference type="InterPro" id="IPR050109">
    <property type="entry name" value="HTH-type_TetR-like_transc_reg"/>
</dbReference>
<proteinExistence type="predicted"/>
<dbReference type="GO" id="GO:0000976">
    <property type="term" value="F:transcription cis-regulatory region binding"/>
    <property type="evidence" value="ECO:0007669"/>
    <property type="project" value="TreeGrafter"/>
</dbReference>
<evidence type="ECO:0000313" key="5">
    <source>
        <dbReference type="Proteomes" id="UP000589085"/>
    </source>
</evidence>
<gene>
    <name evidence="4" type="ORF">HLH48_20730</name>
</gene>
<dbReference type="AlphaFoldDB" id="A0A7W4IGS7"/>
<dbReference type="PANTHER" id="PTHR30055:SF200">
    <property type="entry name" value="HTH-TYPE TRANSCRIPTIONAL REPRESSOR BDCR"/>
    <property type="match status" value="1"/>
</dbReference>
<feature type="DNA-binding region" description="H-T-H motif" evidence="2">
    <location>
        <begin position="36"/>
        <end position="55"/>
    </location>
</feature>
<dbReference type="SUPFAM" id="SSF46689">
    <property type="entry name" value="Homeodomain-like"/>
    <property type="match status" value="1"/>
</dbReference>
<dbReference type="GO" id="GO:0003700">
    <property type="term" value="F:DNA-binding transcription factor activity"/>
    <property type="evidence" value="ECO:0007669"/>
    <property type="project" value="TreeGrafter"/>
</dbReference>
<evidence type="ECO:0000256" key="2">
    <source>
        <dbReference type="PROSITE-ProRule" id="PRU00335"/>
    </source>
</evidence>
<evidence type="ECO:0000256" key="1">
    <source>
        <dbReference type="ARBA" id="ARBA00023125"/>
    </source>
</evidence>
<sequence length="214" mass="24004">MLQHKRRRKPNRNGSRQVLLATAGALFARHGFHQVSVDLIAKRAGVAKTALYHHFGNKEGLVIDFLESHIEDLEDSLIDAVRKHTGPRARLRAVFDWHTRWFRQPEFAGSVFLRATHEYTGKQDLIEELSRVQKRSLRHAVRVLLEACGVPRTRSDDLAHSMVYLLDGATVSATVLDEFDAADRAWRAAELLLDSEVDRERGAESANGACGAAC</sequence>